<dbReference type="GO" id="GO:0019901">
    <property type="term" value="F:protein kinase binding"/>
    <property type="evidence" value="ECO:0007669"/>
    <property type="project" value="TreeGrafter"/>
</dbReference>
<dbReference type="GO" id="GO:0090443">
    <property type="term" value="C:FAR/SIN/STRIPAK complex"/>
    <property type="evidence" value="ECO:0007669"/>
    <property type="project" value="TreeGrafter"/>
</dbReference>
<dbReference type="InterPro" id="IPR009652">
    <property type="entry name" value="PDCD10"/>
</dbReference>
<dbReference type="SMR" id="A0A1I7SSI9"/>
<organism evidence="9 11">
    <name type="scientific">Bursaphelenchus xylophilus</name>
    <name type="common">Pinewood nematode worm</name>
    <name type="synonym">Aphelenchoides xylophilus</name>
    <dbReference type="NCBI Taxonomy" id="6326"/>
    <lineage>
        <taxon>Eukaryota</taxon>
        <taxon>Metazoa</taxon>
        <taxon>Ecdysozoa</taxon>
        <taxon>Nematoda</taxon>
        <taxon>Chromadorea</taxon>
        <taxon>Rhabditida</taxon>
        <taxon>Tylenchina</taxon>
        <taxon>Tylenchomorpha</taxon>
        <taxon>Aphelenchoidea</taxon>
        <taxon>Aphelenchoididae</taxon>
        <taxon>Bursaphelenchus</taxon>
    </lineage>
</organism>
<evidence type="ECO:0000256" key="6">
    <source>
        <dbReference type="ARBA" id="ARBA00023136"/>
    </source>
</evidence>
<dbReference type="Pfam" id="PF06840">
    <property type="entry name" value="PDC10_C"/>
    <property type="match status" value="1"/>
</dbReference>
<dbReference type="WBParaSite" id="BXY_1600600.1">
    <property type="protein sequence ID" value="BXY_1600600.1"/>
    <property type="gene ID" value="BXY_1600600"/>
</dbReference>
<dbReference type="Proteomes" id="UP000659654">
    <property type="component" value="Unassembled WGS sequence"/>
</dbReference>
<dbReference type="Proteomes" id="UP000095284">
    <property type="component" value="Unplaced"/>
</dbReference>
<keyword evidence="4" id="KW-1003">Cell membrane</keyword>
<proteinExistence type="inferred from homology"/>
<dbReference type="GO" id="GO:0005886">
    <property type="term" value="C:plasma membrane"/>
    <property type="evidence" value="ECO:0007669"/>
    <property type="project" value="UniProtKB-SubCell"/>
</dbReference>
<dbReference type="Gene3D" id="1.20.120.1950">
    <property type="match status" value="1"/>
</dbReference>
<keyword evidence="5" id="KW-0963">Cytoplasm</keyword>
<sequence>MSAQEGGGYLGPMTYNCLIGPALNNVKPSHSGTPEATDALAGLEKSFLKAEKESPAFLYDLAKVLIEESMVNIDIQESFLRLQAQAPSTDLELNELSHIPKFAAISEKAIHLRRVLSRIPNEMTDRRPFLETIKEIATSIRVLLDAANEIVKSVPPNVHPSIEKRKREFVHYSKRFSNTLKDYFRVHDAGQVFVASNQLIFQTIQLIRCIRERVTI</sequence>
<evidence type="ECO:0000256" key="2">
    <source>
        <dbReference type="ARBA" id="ARBA00004496"/>
    </source>
</evidence>
<reference evidence="8" key="2">
    <citation type="submission" date="2020-09" db="EMBL/GenBank/DDBJ databases">
        <authorList>
            <person name="Kikuchi T."/>
        </authorList>
    </citation>
    <scope>NUCLEOTIDE SEQUENCE</scope>
    <source>
        <strain evidence="8">Ka4C1</strain>
    </source>
</reference>
<dbReference type="AlphaFoldDB" id="A0A1I7SSI9"/>
<evidence type="ECO:0000256" key="5">
    <source>
        <dbReference type="ARBA" id="ARBA00022490"/>
    </source>
</evidence>
<dbReference type="OrthoDB" id="6017654at2759"/>
<dbReference type="EMBL" id="CAJFDI010000002">
    <property type="protein sequence ID" value="CAD5215567.1"/>
    <property type="molecule type" value="Genomic_DNA"/>
</dbReference>
<reference evidence="11" key="1">
    <citation type="submission" date="2016-11" db="UniProtKB">
        <authorList>
            <consortium name="WormBaseParasite"/>
        </authorList>
    </citation>
    <scope>IDENTIFICATION</scope>
</reference>
<gene>
    <name evidence="8" type="ORF">BXYJ_LOCUS4094</name>
</gene>
<evidence type="ECO:0000313" key="9">
    <source>
        <dbReference type="Proteomes" id="UP000095284"/>
    </source>
</evidence>
<name>A0A1I7SSI9_BURXY</name>
<evidence type="ECO:0000256" key="3">
    <source>
        <dbReference type="ARBA" id="ARBA00009181"/>
    </source>
</evidence>
<evidence type="ECO:0000259" key="7">
    <source>
        <dbReference type="Pfam" id="PF20929"/>
    </source>
</evidence>
<dbReference type="InterPro" id="IPR053750">
    <property type="entry name" value="PDCD10_Homolog"/>
</dbReference>
<feature type="domain" description="Programmed cell death protein 10 dimerisation" evidence="7">
    <location>
        <begin position="8"/>
        <end position="71"/>
    </location>
</feature>
<evidence type="ECO:0000256" key="4">
    <source>
        <dbReference type="ARBA" id="ARBA00022475"/>
    </source>
</evidence>
<dbReference type="EMBL" id="CAJFCV020000002">
    <property type="protein sequence ID" value="CAG9097500.1"/>
    <property type="molecule type" value="Genomic_DNA"/>
</dbReference>
<dbReference type="GO" id="GO:1903358">
    <property type="term" value="P:regulation of Golgi organization"/>
    <property type="evidence" value="ECO:0007669"/>
    <property type="project" value="TreeGrafter"/>
</dbReference>
<protein>
    <submittedName>
        <fullName evidence="8">(pine wood nematode) hypothetical protein</fullName>
    </submittedName>
</protein>
<comment type="subcellular location">
    <subcellularLocation>
        <location evidence="1">Cell membrane</location>
        <topology evidence="1">Peripheral membrane protein</topology>
    </subcellularLocation>
    <subcellularLocation>
        <location evidence="2">Cytoplasm</location>
    </subcellularLocation>
</comment>
<dbReference type="PANTHER" id="PTHR13250:SF1">
    <property type="entry name" value="PROGRAMMED CELL DEATH PROTEIN 10"/>
    <property type="match status" value="1"/>
</dbReference>
<evidence type="ECO:0000313" key="11">
    <source>
        <dbReference type="WBParaSite" id="BXY_1600600.1"/>
    </source>
</evidence>
<dbReference type="Proteomes" id="UP000582659">
    <property type="component" value="Unassembled WGS sequence"/>
</dbReference>
<dbReference type="PANTHER" id="PTHR13250">
    <property type="entry name" value="TF-1 CELL APOPTOSIS RELATED PROTEIN-15"/>
    <property type="match status" value="1"/>
</dbReference>
<dbReference type="eggNOG" id="KOG4025">
    <property type="taxonomic scope" value="Eukaryota"/>
</dbReference>
<comment type="similarity">
    <text evidence="3">Belongs to the PDCD10 family.</text>
</comment>
<evidence type="ECO:0000313" key="10">
    <source>
        <dbReference type="Proteomes" id="UP000659654"/>
    </source>
</evidence>
<accession>A0A1I7SSI9</accession>
<dbReference type="InterPro" id="IPR048288">
    <property type="entry name" value="PDCD10_N"/>
</dbReference>
<keyword evidence="10" id="KW-1185">Reference proteome</keyword>
<keyword evidence="6" id="KW-0472">Membrane</keyword>
<dbReference type="GO" id="GO:0005737">
    <property type="term" value="C:cytoplasm"/>
    <property type="evidence" value="ECO:0007669"/>
    <property type="project" value="UniProtKB-SubCell"/>
</dbReference>
<evidence type="ECO:0000313" key="8">
    <source>
        <dbReference type="EMBL" id="CAD5215567.1"/>
    </source>
</evidence>
<evidence type="ECO:0000256" key="1">
    <source>
        <dbReference type="ARBA" id="ARBA00004202"/>
    </source>
</evidence>
<dbReference type="Pfam" id="PF20929">
    <property type="entry name" value="PDCD10_N"/>
    <property type="match status" value="1"/>
</dbReference>